<comment type="caution">
    <text evidence="1">The sequence shown here is derived from an EMBL/GenBank/DDBJ whole genome shotgun (WGS) entry which is preliminary data.</text>
</comment>
<evidence type="ECO:0000313" key="1">
    <source>
        <dbReference type="EMBL" id="PZE21684.1"/>
    </source>
</evidence>
<accession>A0A2W1NCJ4</accession>
<name>A0A2W1NCJ4_PAEXE</name>
<dbReference type="EMBL" id="NHRJ02000002">
    <property type="protein sequence ID" value="PZE21684.1"/>
    <property type="molecule type" value="Genomic_DNA"/>
</dbReference>
<gene>
    <name evidence="1" type="ORF">CBW46_004490</name>
</gene>
<reference evidence="1" key="1">
    <citation type="submission" date="2018-06" db="EMBL/GenBank/DDBJ databases">
        <title>Paenibacillus xerothermodurans sp. nov. an extremely dry heat resistant spore forming bacterium isolated from the soil of Cape Canaveral, Florida.</title>
        <authorList>
            <person name="Seuylemezian A."/>
            <person name="Kaur N."/>
            <person name="Patil P."/>
            <person name="Patil P."/>
            <person name="Mayilraj S."/>
            <person name="Vaishampayan P."/>
        </authorList>
    </citation>
    <scope>NUCLEOTIDE SEQUENCE [LARGE SCALE GENOMIC DNA]</scope>
    <source>
        <strain evidence="1">ATCC 27380</strain>
    </source>
</reference>
<evidence type="ECO:0000313" key="2">
    <source>
        <dbReference type="Proteomes" id="UP000214746"/>
    </source>
</evidence>
<organism evidence="1 2">
    <name type="scientific">Paenibacillus xerothermodurans</name>
    <dbReference type="NCBI Taxonomy" id="1977292"/>
    <lineage>
        <taxon>Bacteria</taxon>
        <taxon>Bacillati</taxon>
        <taxon>Bacillota</taxon>
        <taxon>Bacilli</taxon>
        <taxon>Bacillales</taxon>
        <taxon>Paenibacillaceae</taxon>
        <taxon>Paenibacillus</taxon>
    </lineage>
</organism>
<protein>
    <submittedName>
        <fullName evidence="1">Uncharacterized protein</fullName>
    </submittedName>
</protein>
<sequence>MDIRLLTDLIKDERGNYYVAVAKEGTQLTLVNALVERSYQTLLEFNEDFAKAYAEYDHQFIGKITTDILRHDVVFAQNERGDSRLYDLETISRTYQLTFIDSIEFYRHPRAARA</sequence>
<dbReference type="AlphaFoldDB" id="A0A2W1NCJ4"/>
<dbReference type="RefSeq" id="WP_089198826.1">
    <property type="nucleotide sequence ID" value="NZ_NHRJ02000002.1"/>
</dbReference>
<keyword evidence="2" id="KW-1185">Reference proteome</keyword>
<dbReference type="OrthoDB" id="2636416at2"/>
<dbReference type="Proteomes" id="UP000214746">
    <property type="component" value="Unassembled WGS sequence"/>
</dbReference>
<proteinExistence type="predicted"/>